<sequence>MPSDLSGLGQYTDLDSKGFDTLRKDAQAKVRSNRTQIKKKMKAFVGEERKNNLALVGASRSGALAYFKTRFNIDNFFSVWTYMKGYVNLRKSFAEDRDSLAITFCKDIFAEFAAEIHA</sequence>
<dbReference type="InParanoid" id="F9X984"/>
<dbReference type="RefSeq" id="XP_003853220.1">
    <property type="nucleotide sequence ID" value="XM_003853172.1"/>
</dbReference>
<evidence type="ECO:0000313" key="2">
    <source>
        <dbReference type="Proteomes" id="UP000008062"/>
    </source>
</evidence>
<protein>
    <submittedName>
        <fullName evidence="1">Uncharacterized protein</fullName>
    </submittedName>
</protein>
<proteinExistence type="predicted"/>
<dbReference type="VEuPathDB" id="FungiDB:ZTRI_4.831"/>
<dbReference type="EMBL" id="CM001199">
    <property type="protein sequence ID" value="EGP88196.1"/>
    <property type="molecule type" value="Genomic_DNA"/>
</dbReference>
<dbReference type="HOGENOM" id="CLU_2075018_0_0_1"/>
<dbReference type="Proteomes" id="UP000008062">
    <property type="component" value="Chromosome 4"/>
</dbReference>
<evidence type="ECO:0000313" key="1">
    <source>
        <dbReference type="EMBL" id="EGP88196.1"/>
    </source>
</evidence>
<dbReference type="AlphaFoldDB" id="F9X984"/>
<reference evidence="1 2" key="1">
    <citation type="journal article" date="2011" name="PLoS Genet.">
        <title>Finished genome of the fungal wheat pathogen Mycosphaerella graminicola reveals dispensome structure, chromosome plasticity, and stealth pathogenesis.</title>
        <authorList>
            <person name="Goodwin S.B."/>
            <person name="Ben M'barek S."/>
            <person name="Dhillon B."/>
            <person name="Wittenberg A.H.J."/>
            <person name="Crane C.F."/>
            <person name="Hane J.K."/>
            <person name="Foster A.J."/>
            <person name="Van der Lee T.A.J."/>
            <person name="Grimwood J."/>
            <person name="Aerts A."/>
            <person name="Antoniw J."/>
            <person name="Bailey A."/>
            <person name="Bluhm B."/>
            <person name="Bowler J."/>
            <person name="Bristow J."/>
            <person name="van der Burgt A."/>
            <person name="Canto-Canche B."/>
            <person name="Churchill A.C.L."/>
            <person name="Conde-Ferraez L."/>
            <person name="Cools H.J."/>
            <person name="Coutinho P.M."/>
            <person name="Csukai M."/>
            <person name="Dehal P."/>
            <person name="De Wit P."/>
            <person name="Donzelli B."/>
            <person name="van de Geest H.C."/>
            <person name="van Ham R.C.H.J."/>
            <person name="Hammond-Kosack K.E."/>
            <person name="Henrissat B."/>
            <person name="Kilian A."/>
            <person name="Kobayashi A.K."/>
            <person name="Koopmann E."/>
            <person name="Kourmpetis Y."/>
            <person name="Kuzniar A."/>
            <person name="Lindquist E."/>
            <person name="Lombard V."/>
            <person name="Maliepaard C."/>
            <person name="Martins N."/>
            <person name="Mehrabi R."/>
            <person name="Nap J.P.H."/>
            <person name="Ponomarenko A."/>
            <person name="Rudd J.J."/>
            <person name="Salamov A."/>
            <person name="Schmutz J."/>
            <person name="Schouten H.J."/>
            <person name="Shapiro H."/>
            <person name="Stergiopoulos I."/>
            <person name="Torriani S.F.F."/>
            <person name="Tu H."/>
            <person name="de Vries R.P."/>
            <person name="Waalwijk C."/>
            <person name="Ware S.B."/>
            <person name="Wiebenga A."/>
            <person name="Zwiers L.-H."/>
            <person name="Oliver R.P."/>
            <person name="Grigoriev I.V."/>
            <person name="Kema G.H.J."/>
        </authorList>
    </citation>
    <scope>NUCLEOTIDE SEQUENCE [LARGE SCALE GENOMIC DNA]</scope>
    <source>
        <strain evidence="2">CBS 115943 / IPO323</strain>
    </source>
</reference>
<name>F9X984_ZYMTI</name>
<dbReference type="GeneID" id="13399531"/>
<dbReference type="KEGG" id="ztr:MYCGRDRAFT_92883"/>
<gene>
    <name evidence="1" type="ORF">MYCGRDRAFT_92883</name>
</gene>
<keyword evidence="2" id="KW-1185">Reference proteome</keyword>
<accession>F9X984</accession>
<organism evidence="1 2">
    <name type="scientific">Zymoseptoria tritici (strain CBS 115943 / IPO323)</name>
    <name type="common">Speckled leaf blotch fungus</name>
    <name type="synonym">Septoria tritici</name>
    <dbReference type="NCBI Taxonomy" id="336722"/>
    <lineage>
        <taxon>Eukaryota</taxon>
        <taxon>Fungi</taxon>
        <taxon>Dikarya</taxon>
        <taxon>Ascomycota</taxon>
        <taxon>Pezizomycotina</taxon>
        <taxon>Dothideomycetes</taxon>
        <taxon>Dothideomycetidae</taxon>
        <taxon>Mycosphaerellales</taxon>
        <taxon>Mycosphaerellaceae</taxon>
        <taxon>Zymoseptoria</taxon>
    </lineage>
</organism>